<keyword evidence="1" id="KW-0347">Helicase</keyword>
<keyword evidence="1" id="KW-0378">Hydrolase</keyword>
<dbReference type="FunFam" id="3.40.50.300:FF:001366">
    <property type="entry name" value="ATP binding protein, putative"/>
    <property type="match status" value="1"/>
</dbReference>
<dbReference type="RefSeq" id="XP_040695360.1">
    <property type="nucleotide sequence ID" value="XM_040827432.1"/>
</dbReference>
<dbReference type="Pfam" id="PF13086">
    <property type="entry name" value="AAA_11"/>
    <property type="match status" value="1"/>
</dbReference>
<dbReference type="OrthoDB" id="409395at2759"/>
<sequence>MPLVQDLNEILKPTQADSVALVNPDIRNYFIKRSYEENPEKDVWLSKPEIPSSDEILGTDLAEEVELMPNKIDGPWPSKDAYLKAHYELLREDAVAPLRDAVAYFREDPHMMDSQAVSIYDRVYVTGLTFAQQGLAFRLHFSTTRAGKNIVWEYSKRLVTGTIVALSPADDCFQNECIIAVVAARPLEGVKKLPREIDVFFARPEEANFDPQLEWIMVEARTGYYESLRHTMTALQKMNHESFPLADHICSLDSNIDAPEYVKESPVIDIQSAIDGPGKEGRVNILEDWPRLPTGDLDNSQWAALEQILTKKLSIAQGPPGTGKTYVSVVALRILLSNMQSGDPPIIIAAQTNHALDQLLNHISHFEKNYIRLGARSSDVEIKKRTLFAVRQKEPMVTIHGSVLGPARKTYRSLSRSITELLQAFNQENADAPLPSSFFAKHGLLTQDQCDSLEKDAKGWIRPQADENFDPLETWLGDEAVKFEVKYSPENFGFSEDEVDLEYEQLKELEAEQGIEEDDYETLKGQFIHLSDGFQGREVTSSSEDAALDYLRLSDMRKIPLRSRGSVYNALRKLAKEKLLLDFRKLLALYNTNCDDLQIGKWERDHLILQNTKVIGMTTTGLSKYRGLISSLKPKVILIEEAAEVIEAPISVACLDSLQHLILVGDHQQLRGHCSVQDLEGEPFFLDTSMFERLVHNRIKYVTLRRQRRMAPEIRQLLEPIYGDLQDHPSVQKRPQVSGMGKVRSFFFSHSWPESSDSMYSKFNEMEANMVVGFFVHLVLNGVPVKDITILTFYNGQRKRLLKMLRNHPYLQGHYVKVVTVDSYQGEENEIVILSLVRSPPNKNIGFLSIENRVCVALSRAKSGFYIFGNAKTLASADPIWWQVISIMGTAEANGKTRRLGFYLPLTCTKHGKKTFIQDPSEWSKTNGGCELGCNEKLECGHTCALRCHSFSHDQVKCDKVCGKLLFCSHSCTQPCAPGHSCLCKDKCKLVMEADDEASLIHNYSNGRSDMEKLRAESIRKYHEFANGGVKEHDAILLAKARSLEEYKMSRALDSMALEDADEGEIDRAAQRSFASSSADSEDPEYLLSQFTTTKATVSKFKKPKSKGKQPQRHVPQGNLLD</sequence>
<evidence type="ECO:0000259" key="5">
    <source>
        <dbReference type="Pfam" id="PF25396"/>
    </source>
</evidence>
<evidence type="ECO:0000313" key="6">
    <source>
        <dbReference type="EMBL" id="OJJ41684.1"/>
    </source>
</evidence>
<dbReference type="Pfam" id="PF13087">
    <property type="entry name" value="AAA_12"/>
    <property type="match status" value="1"/>
</dbReference>
<dbReference type="GO" id="GO:0004386">
    <property type="term" value="F:helicase activity"/>
    <property type="evidence" value="ECO:0007669"/>
    <property type="project" value="InterPro"/>
</dbReference>
<dbReference type="PANTHER" id="PTHR10887">
    <property type="entry name" value="DNA2/NAM7 HELICASE FAMILY"/>
    <property type="match status" value="1"/>
</dbReference>
<name>A0A1L9S3G2_ASPWE</name>
<feature type="region of interest" description="Disordered" evidence="2">
    <location>
        <begin position="1098"/>
        <end position="1122"/>
    </location>
</feature>
<dbReference type="Pfam" id="PF25396">
    <property type="entry name" value="ZNFX1"/>
    <property type="match status" value="1"/>
</dbReference>
<proteinExistence type="predicted"/>
<keyword evidence="7" id="KW-1185">Reference proteome</keyword>
<dbReference type="InterPro" id="IPR057373">
    <property type="entry name" value="ZNFX1"/>
</dbReference>
<dbReference type="GO" id="GO:0031380">
    <property type="term" value="C:nuclear RNA-directed RNA polymerase complex"/>
    <property type="evidence" value="ECO:0007669"/>
    <property type="project" value="TreeGrafter"/>
</dbReference>
<dbReference type="SUPFAM" id="SSF52540">
    <property type="entry name" value="P-loop containing nucleoside triphosphate hydrolases"/>
    <property type="match status" value="1"/>
</dbReference>
<dbReference type="STRING" id="1073089.A0A1L9S3G2"/>
<dbReference type="Proteomes" id="UP000184383">
    <property type="component" value="Unassembled WGS sequence"/>
</dbReference>
<dbReference type="InterPro" id="IPR045055">
    <property type="entry name" value="DNA2/NAM7-like"/>
</dbReference>
<evidence type="ECO:0000256" key="1">
    <source>
        <dbReference type="ARBA" id="ARBA00022806"/>
    </source>
</evidence>
<dbReference type="EMBL" id="KV878209">
    <property type="protein sequence ID" value="OJJ41684.1"/>
    <property type="molecule type" value="Genomic_DNA"/>
</dbReference>
<evidence type="ECO:0000259" key="4">
    <source>
        <dbReference type="Pfam" id="PF13087"/>
    </source>
</evidence>
<dbReference type="AlphaFoldDB" id="A0A1L9S3G2"/>
<accession>A0A1L9S3G2</accession>
<feature type="domain" description="ZNFX1" evidence="5">
    <location>
        <begin position="113"/>
        <end position="221"/>
    </location>
</feature>
<dbReference type="InterPro" id="IPR041679">
    <property type="entry name" value="DNA2/NAM7-like_C"/>
</dbReference>
<protein>
    <recommendedName>
        <fullName evidence="8">Helicase ATP-binding domain-containing protein</fullName>
    </recommendedName>
</protein>
<keyword evidence="1" id="KW-0547">Nucleotide-binding</keyword>
<dbReference type="InterPro" id="IPR041677">
    <property type="entry name" value="DNA2/NAM7_AAA_11"/>
</dbReference>
<keyword evidence="1" id="KW-0067">ATP-binding</keyword>
<feature type="compositionally biased region" description="Basic residues" evidence="2">
    <location>
        <begin position="1100"/>
        <end position="1112"/>
    </location>
</feature>
<feature type="domain" description="DNA2/NAM7 helicase-like C-terminal" evidence="4">
    <location>
        <begin position="686"/>
        <end position="872"/>
    </location>
</feature>
<gene>
    <name evidence="6" type="ORF">ASPWEDRAFT_101915</name>
</gene>
<evidence type="ECO:0000256" key="2">
    <source>
        <dbReference type="SAM" id="MobiDB-lite"/>
    </source>
</evidence>
<dbReference type="Gene3D" id="3.40.50.300">
    <property type="entry name" value="P-loop containing nucleotide triphosphate hydrolases"/>
    <property type="match status" value="3"/>
</dbReference>
<dbReference type="CDD" id="cd06008">
    <property type="entry name" value="NF-X1-zinc-finger"/>
    <property type="match status" value="1"/>
</dbReference>
<evidence type="ECO:0008006" key="8">
    <source>
        <dbReference type="Google" id="ProtNLM"/>
    </source>
</evidence>
<feature type="domain" description="DNA2/NAM7 helicase helicase" evidence="3">
    <location>
        <begin position="297"/>
        <end position="671"/>
    </location>
</feature>
<dbReference type="VEuPathDB" id="FungiDB:ASPWEDRAFT_101915"/>
<dbReference type="InterPro" id="IPR047187">
    <property type="entry name" value="SF1_C_Upf1"/>
</dbReference>
<reference evidence="7" key="1">
    <citation type="journal article" date="2017" name="Genome Biol.">
        <title>Comparative genomics reveals high biological diversity and specific adaptations in the industrially and medically important fungal genus Aspergillus.</title>
        <authorList>
            <person name="de Vries R.P."/>
            <person name="Riley R."/>
            <person name="Wiebenga A."/>
            <person name="Aguilar-Osorio G."/>
            <person name="Amillis S."/>
            <person name="Uchima C.A."/>
            <person name="Anderluh G."/>
            <person name="Asadollahi M."/>
            <person name="Askin M."/>
            <person name="Barry K."/>
            <person name="Battaglia E."/>
            <person name="Bayram O."/>
            <person name="Benocci T."/>
            <person name="Braus-Stromeyer S.A."/>
            <person name="Caldana C."/>
            <person name="Canovas D."/>
            <person name="Cerqueira G.C."/>
            <person name="Chen F."/>
            <person name="Chen W."/>
            <person name="Choi C."/>
            <person name="Clum A."/>
            <person name="Dos Santos R.A."/>
            <person name="Damasio A.R."/>
            <person name="Diallinas G."/>
            <person name="Emri T."/>
            <person name="Fekete E."/>
            <person name="Flipphi M."/>
            <person name="Freyberg S."/>
            <person name="Gallo A."/>
            <person name="Gournas C."/>
            <person name="Habgood R."/>
            <person name="Hainaut M."/>
            <person name="Harispe M.L."/>
            <person name="Henrissat B."/>
            <person name="Hilden K.S."/>
            <person name="Hope R."/>
            <person name="Hossain A."/>
            <person name="Karabika E."/>
            <person name="Karaffa L."/>
            <person name="Karanyi Z."/>
            <person name="Krasevec N."/>
            <person name="Kuo A."/>
            <person name="Kusch H."/>
            <person name="LaButti K."/>
            <person name="Lagendijk E.L."/>
            <person name="Lapidus A."/>
            <person name="Levasseur A."/>
            <person name="Lindquist E."/>
            <person name="Lipzen A."/>
            <person name="Logrieco A.F."/>
            <person name="MacCabe A."/>
            <person name="Maekelae M.R."/>
            <person name="Malavazi I."/>
            <person name="Melin P."/>
            <person name="Meyer V."/>
            <person name="Mielnichuk N."/>
            <person name="Miskei M."/>
            <person name="Molnar A.P."/>
            <person name="Mule G."/>
            <person name="Ngan C.Y."/>
            <person name="Orejas M."/>
            <person name="Orosz E."/>
            <person name="Ouedraogo J.P."/>
            <person name="Overkamp K.M."/>
            <person name="Park H.-S."/>
            <person name="Perrone G."/>
            <person name="Piumi F."/>
            <person name="Punt P.J."/>
            <person name="Ram A.F."/>
            <person name="Ramon A."/>
            <person name="Rauscher S."/>
            <person name="Record E."/>
            <person name="Riano-Pachon D.M."/>
            <person name="Robert V."/>
            <person name="Roehrig J."/>
            <person name="Ruller R."/>
            <person name="Salamov A."/>
            <person name="Salih N.S."/>
            <person name="Samson R.A."/>
            <person name="Sandor E."/>
            <person name="Sanguinetti M."/>
            <person name="Schuetze T."/>
            <person name="Sepcic K."/>
            <person name="Shelest E."/>
            <person name="Sherlock G."/>
            <person name="Sophianopoulou V."/>
            <person name="Squina F.M."/>
            <person name="Sun H."/>
            <person name="Susca A."/>
            <person name="Todd R.B."/>
            <person name="Tsang A."/>
            <person name="Unkles S.E."/>
            <person name="van de Wiele N."/>
            <person name="van Rossen-Uffink D."/>
            <person name="Oliveira J.V."/>
            <person name="Vesth T.C."/>
            <person name="Visser J."/>
            <person name="Yu J.-H."/>
            <person name="Zhou M."/>
            <person name="Andersen M.R."/>
            <person name="Archer D.B."/>
            <person name="Baker S.E."/>
            <person name="Benoit I."/>
            <person name="Brakhage A.A."/>
            <person name="Braus G.H."/>
            <person name="Fischer R."/>
            <person name="Frisvad J.C."/>
            <person name="Goldman G.H."/>
            <person name="Houbraken J."/>
            <person name="Oakley B."/>
            <person name="Pocsi I."/>
            <person name="Scazzocchio C."/>
            <person name="Seiboth B."/>
            <person name="vanKuyk P.A."/>
            <person name="Wortman J."/>
            <person name="Dyer P.S."/>
            <person name="Grigoriev I.V."/>
        </authorList>
    </citation>
    <scope>NUCLEOTIDE SEQUENCE [LARGE SCALE GENOMIC DNA]</scope>
    <source>
        <strain evidence="7">DTO 134E9</strain>
    </source>
</reference>
<evidence type="ECO:0000259" key="3">
    <source>
        <dbReference type="Pfam" id="PF13086"/>
    </source>
</evidence>
<dbReference type="InterPro" id="IPR027417">
    <property type="entry name" value="P-loop_NTPase"/>
</dbReference>
<dbReference type="CDD" id="cd18808">
    <property type="entry name" value="SF1_C_Upf1"/>
    <property type="match status" value="1"/>
</dbReference>
<organism evidence="6 7">
    <name type="scientific">Aspergillus wentii DTO 134E9</name>
    <dbReference type="NCBI Taxonomy" id="1073089"/>
    <lineage>
        <taxon>Eukaryota</taxon>
        <taxon>Fungi</taxon>
        <taxon>Dikarya</taxon>
        <taxon>Ascomycota</taxon>
        <taxon>Pezizomycotina</taxon>
        <taxon>Eurotiomycetes</taxon>
        <taxon>Eurotiomycetidae</taxon>
        <taxon>Eurotiales</taxon>
        <taxon>Aspergillaceae</taxon>
        <taxon>Aspergillus</taxon>
        <taxon>Aspergillus subgen. Cremei</taxon>
    </lineage>
</organism>
<evidence type="ECO:0000313" key="7">
    <source>
        <dbReference type="Proteomes" id="UP000184383"/>
    </source>
</evidence>
<dbReference type="GeneID" id="63743280"/>
<dbReference type="GO" id="GO:0031048">
    <property type="term" value="P:regulatory ncRNA-mediated heterochromatin formation"/>
    <property type="evidence" value="ECO:0007669"/>
    <property type="project" value="TreeGrafter"/>
</dbReference>
<dbReference type="PANTHER" id="PTHR10887:SF341">
    <property type="entry name" value="NFX1-TYPE ZINC FINGER-CONTAINING PROTEIN 1"/>
    <property type="match status" value="1"/>
</dbReference>